<keyword evidence="7" id="KW-0460">Magnesium</keyword>
<evidence type="ECO:0000256" key="7">
    <source>
        <dbReference type="ARBA" id="ARBA00022842"/>
    </source>
</evidence>
<keyword evidence="16" id="KW-1185">Reference proteome</keyword>
<dbReference type="EMBL" id="CAKOGP040001980">
    <property type="protein sequence ID" value="CAJ1958614.1"/>
    <property type="molecule type" value="Genomic_DNA"/>
</dbReference>
<sequence length="267" mass="28601">MTSRIKSIKSQNRTVILAVLILGCICASVDSFAAPSTTVNGAGQLNIAFVTGNAMKVREVEMILSEQGSTNGTHPGSGLVNLRVVKVDLPEIQEVNTEAIAKEKALLGAQLAGGPCLVEDTSLKFHALGGMPGPYIKWFQDRLKSDGLYKILTAYEDKSATAVCTLAFCPAPHADPILFTGECSGTIVAPTGKGGFGWDSIFVPDGEEETFSCLSTERKNQLSHRGDAVRQWARWLSANQEALMLRQDGIPAIGHKGLDFKSYSAEQ</sequence>
<comment type="similarity">
    <text evidence="2">Belongs to the HAM1 NTPase family.</text>
</comment>
<dbReference type="EC" id="3.6.1.66" evidence="10"/>
<evidence type="ECO:0000256" key="8">
    <source>
        <dbReference type="ARBA" id="ARBA00023080"/>
    </source>
</evidence>
<evidence type="ECO:0000256" key="10">
    <source>
        <dbReference type="ARBA" id="ARBA00066468"/>
    </source>
</evidence>
<feature type="chain" id="PRO_5042000465" description="XTP/dITP diphosphatase" evidence="14">
    <location>
        <begin position="32"/>
        <end position="267"/>
    </location>
</feature>
<dbReference type="CDD" id="cd00515">
    <property type="entry name" value="HAM1"/>
    <property type="match status" value="1"/>
</dbReference>
<dbReference type="PANTHER" id="PTHR11067:SF9">
    <property type="entry name" value="INOSINE TRIPHOSPHATE PYROPHOSPHATASE"/>
    <property type="match status" value="1"/>
</dbReference>
<dbReference type="AlphaFoldDB" id="A0AAD2G139"/>
<dbReference type="GO" id="GO:0000166">
    <property type="term" value="F:nucleotide binding"/>
    <property type="evidence" value="ECO:0007669"/>
    <property type="project" value="UniProtKB-KW"/>
</dbReference>
<keyword evidence="5" id="KW-0547">Nucleotide-binding</keyword>
<evidence type="ECO:0000256" key="11">
    <source>
        <dbReference type="ARBA" id="ARBA00093218"/>
    </source>
</evidence>
<keyword evidence="4" id="KW-0479">Metal-binding</keyword>
<dbReference type="Gene3D" id="3.90.950.10">
    <property type="match status" value="1"/>
</dbReference>
<dbReference type="Pfam" id="PF01725">
    <property type="entry name" value="Ham1p_like"/>
    <property type="match status" value="1"/>
</dbReference>
<keyword evidence="3" id="KW-0963">Cytoplasm</keyword>
<dbReference type="Proteomes" id="UP001295423">
    <property type="component" value="Unassembled WGS sequence"/>
</dbReference>
<dbReference type="GO" id="GO:0036220">
    <property type="term" value="F:ITP diphosphatase activity"/>
    <property type="evidence" value="ECO:0007669"/>
    <property type="project" value="UniProtKB-EC"/>
</dbReference>
<feature type="signal peptide" evidence="14">
    <location>
        <begin position="1"/>
        <end position="31"/>
    </location>
</feature>
<comment type="catalytic activity">
    <reaction evidence="12">
        <text>dITP + H2O = dIMP + diphosphate + H(+)</text>
        <dbReference type="Rhea" id="RHEA:28342"/>
        <dbReference type="ChEBI" id="CHEBI:15377"/>
        <dbReference type="ChEBI" id="CHEBI:15378"/>
        <dbReference type="ChEBI" id="CHEBI:33019"/>
        <dbReference type="ChEBI" id="CHEBI:61194"/>
        <dbReference type="ChEBI" id="CHEBI:61382"/>
        <dbReference type="EC" id="3.6.1.66"/>
    </reaction>
    <physiologicalReaction direction="left-to-right" evidence="12">
        <dbReference type="Rhea" id="RHEA:28343"/>
    </physiologicalReaction>
</comment>
<comment type="catalytic activity">
    <reaction evidence="11">
        <text>ITP + H2O = IMP + diphosphate + H(+)</text>
        <dbReference type="Rhea" id="RHEA:29399"/>
        <dbReference type="ChEBI" id="CHEBI:15377"/>
        <dbReference type="ChEBI" id="CHEBI:15378"/>
        <dbReference type="ChEBI" id="CHEBI:33019"/>
        <dbReference type="ChEBI" id="CHEBI:58053"/>
        <dbReference type="ChEBI" id="CHEBI:61402"/>
        <dbReference type="EC" id="3.6.1.66"/>
    </reaction>
    <physiologicalReaction direction="left-to-right" evidence="11">
        <dbReference type="Rhea" id="RHEA:29400"/>
    </physiologicalReaction>
</comment>
<reference evidence="15" key="1">
    <citation type="submission" date="2023-08" db="EMBL/GenBank/DDBJ databases">
        <authorList>
            <person name="Audoor S."/>
            <person name="Bilcke G."/>
        </authorList>
    </citation>
    <scope>NUCLEOTIDE SEQUENCE</scope>
</reference>
<organism evidence="15 16">
    <name type="scientific">Cylindrotheca closterium</name>
    <dbReference type="NCBI Taxonomy" id="2856"/>
    <lineage>
        <taxon>Eukaryota</taxon>
        <taxon>Sar</taxon>
        <taxon>Stramenopiles</taxon>
        <taxon>Ochrophyta</taxon>
        <taxon>Bacillariophyta</taxon>
        <taxon>Bacillariophyceae</taxon>
        <taxon>Bacillariophycidae</taxon>
        <taxon>Bacillariales</taxon>
        <taxon>Bacillariaceae</taxon>
        <taxon>Cylindrotheca</taxon>
    </lineage>
</organism>
<evidence type="ECO:0000256" key="14">
    <source>
        <dbReference type="SAM" id="SignalP"/>
    </source>
</evidence>
<comment type="catalytic activity">
    <reaction evidence="13">
        <text>N(6)-hydroxy-dATP + H2O = N(6)-hydroxy-dAMP + diphosphate + H(+)</text>
        <dbReference type="Rhea" id="RHEA:83971"/>
        <dbReference type="ChEBI" id="CHEBI:15377"/>
        <dbReference type="ChEBI" id="CHEBI:15378"/>
        <dbReference type="ChEBI" id="CHEBI:33019"/>
        <dbReference type="ChEBI" id="CHEBI:233529"/>
        <dbReference type="ChEBI" id="CHEBI:233530"/>
    </reaction>
    <physiologicalReaction direction="left-to-right" evidence="13">
        <dbReference type="Rhea" id="RHEA:83972"/>
    </physiologicalReaction>
</comment>
<protein>
    <recommendedName>
        <fullName evidence="10">XTP/dITP diphosphatase</fullName>
        <ecNumber evidence="10">3.6.1.66</ecNumber>
    </recommendedName>
</protein>
<dbReference type="GO" id="GO:0046872">
    <property type="term" value="F:metal ion binding"/>
    <property type="evidence" value="ECO:0007669"/>
    <property type="project" value="UniProtKB-KW"/>
</dbReference>
<evidence type="ECO:0000256" key="12">
    <source>
        <dbReference type="ARBA" id="ARBA00093255"/>
    </source>
</evidence>
<comment type="subcellular location">
    <subcellularLocation>
        <location evidence="1">Cytoplasm</location>
    </subcellularLocation>
</comment>
<dbReference type="InterPro" id="IPR002637">
    <property type="entry name" value="RdgB/HAM1"/>
</dbReference>
<dbReference type="SUPFAM" id="SSF52972">
    <property type="entry name" value="ITPase-like"/>
    <property type="match status" value="1"/>
</dbReference>
<dbReference type="FunFam" id="3.90.950.10:FF:000003">
    <property type="entry name" value="Inosine triphosphate pyrophosphatase"/>
    <property type="match status" value="1"/>
</dbReference>
<dbReference type="GO" id="GO:0009117">
    <property type="term" value="P:nucleotide metabolic process"/>
    <property type="evidence" value="ECO:0007669"/>
    <property type="project" value="UniProtKB-KW"/>
</dbReference>
<dbReference type="GO" id="GO:0009143">
    <property type="term" value="P:nucleoside triphosphate catabolic process"/>
    <property type="evidence" value="ECO:0007669"/>
    <property type="project" value="InterPro"/>
</dbReference>
<comment type="function">
    <text evidence="9">Pyrophosphatase that hydrolyzes the non-canonical purine nucleotides inosine triphosphate (ITP), deoxyinosine triphosphate (dITP) as well as 2'-deoxy-N-6-hydroxylaminopurine triphosphate (dHAPTP) and xanthosine 5'-triphosphate (XTP) to their respective monophosphate derivatives. The enzyme does not distinguish between the deoxy- and ribose forms. Probably excludes non-canonical purines from RNA and DNA precursor pools, thus preventing their incorporation into RNA and DNA and avoiding chromosomal lesions.</text>
</comment>
<evidence type="ECO:0000256" key="13">
    <source>
        <dbReference type="ARBA" id="ARBA00093271"/>
    </source>
</evidence>
<evidence type="ECO:0000256" key="1">
    <source>
        <dbReference type="ARBA" id="ARBA00004496"/>
    </source>
</evidence>
<dbReference type="GO" id="GO:0005737">
    <property type="term" value="C:cytoplasm"/>
    <property type="evidence" value="ECO:0007669"/>
    <property type="project" value="UniProtKB-SubCell"/>
</dbReference>
<keyword evidence="14" id="KW-0732">Signal</keyword>
<name>A0AAD2G139_9STRA</name>
<gene>
    <name evidence="15" type="ORF">CYCCA115_LOCUS17264</name>
</gene>
<evidence type="ECO:0000313" key="15">
    <source>
        <dbReference type="EMBL" id="CAJ1958614.1"/>
    </source>
</evidence>
<evidence type="ECO:0000256" key="9">
    <source>
        <dbReference type="ARBA" id="ARBA00054940"/>
    </source>
</evidence>
<evidence type="ECO:0000313" key="16">
    <source>
        <dbReference type="Proteomes" id="UP001295423"/>
    </source>
</evidence>
<dbReference type="InterPro" id="IPR029001">
    <property type="entry name" value="ITPase-like_fam"/>
</dbReference>
<accession>A0AAD2G139</accession>
<dbReference type="PANTHER" id="PTHR11067">
    <property type="entry name" value="INOSINE TRIPHOSPHATE PYROPHOSPHATASE/HAM1 PROTEIN"/>
    <property type="match status" value="1"/>
</dbReference>
<keyword evidence="6" id="KW-0378">Hydrolase</keyword>
<evidence type="ECO:0000256" key="6">
    <source>
        <dbReference type="ARBA" id="ARBA00022801"/>
    </source>
</evidence>
<comment type="caution">
    <text evidence="15">The sequence shown here is derived from an EMBL/GenBank/DDBJ whole genome shotgun (WGS) entry which is preliminary data.</text>
</comment>
<dbReference type="PROSITE" id="PS51257">
    <property type="entry name" value="PROKAR_LIPOPROTEIN"/>
    <property type="match status" value="1"/>
</dbReference>
<evidence type="ECO:0000256" key="4">
    <source>
        <dbReference type="ARBA" id="ARBA00022723"/>
    </source>
</evidence>
<evidence type="ECO:0000256" key="3">
    <source>
        <dbReference type="ARBA" id="ARBA00022490"/>
    </source>
</evidence>
<keyword evidence="8" id="KW-0546">Nucleotide metabolism</keyword>
<evidence type="ECO:0000256" key="2">
    <source>
        <dbReference type="ARBA" id="ARBA00008023"/>
    </source>
</evidence>
<evidence type="ECO:0000256" key="5">
    <source>
        <dbReference type="ARBA" id="ARBA00022741"/>
    </source>
</evidence>
<proteinExistence type="inferred from homology"/>